<keyword evidence="2" id="KW-1185">Reference proteome</keyword>
<gene>
    <name evidence="1" type="ORF">DHETER_LOCUS3730</name>
</gene>
<name>A0ACA9LCW3_9GLOM</name>
<evidence type="ECO:0000313" key="1">
    <source>
        <dbReference type="EMBL" id="CAG8516948.1"/>
    </source>
</evidence>
<sequence length="399" mass="46665">MAYFAFSFGNNNLDVVSIYLDFADLKEALVGWHSCVQFALFLWNPEDSTLSVPHSANHCFTAEESDWGFTRFCSHYRLFFPLENRTRSLIENDTCNITAFVRILKEPNGLPWHNFITDYDSKIMTGYVGLKNQGATDYMNVELQLLYSLKYFRKAIYQIPTENYEPVKSIPLAMQRIFYQLQTSDTSVETTELTKSFGWDSSNCHVQHDLQEFDRVLLDYLENKMKNTNVGDVISRLFAGKMKNYIRCVNVNYECSLRFNLIAIDILLEVKGSKTLSDSFMNYILEKSCKGNNKYQTENYDLQDAKKGVIFESFPPVLRIQFKRLEYDCQKDTLVKINDRLEYPLKIDLQRYLSPDSDRSKSHNYLLHGVIVRNGDLHEGSYYIFLKPEKNGKWCEFQQ</sequence>
<reference evidence="1" key="1">
    <citation type="submission" date="2021-06" db="EMBL/GenBank/DDBJ databases">
        <authorList>
            <person name="Kallberg Y."/>
            <person name="Tangrot J."/>
            <person name="Rosling A."/>
        </authorList>
    </citation>
    <scope>NUCLEOTIDE SEQUENCE</scope>
    <source>
        <strain evidence="1">IL203A</strain>
    </source>
</reference>
<organism evidence="1 2">
    <name type="scientific">Dentiscutata heterogama</name>
    <dbReference type="NCBI Taxonomy" id="1316150"/>
    <lineage>
        <taxon>Eukaryota</taxon>
        <taxon>Fungi</taxon>
        <taxon>Fungi incertae sedis</taxon>
        <taxon>Mucoromycota</taxon>
        <taxon>Glomeromycotina</taxon>
        <taxon>Glomeromycetes</taxon>
        <taxon>Diversisporales</taxon>
        <taxon>Gigasporaceae</taxon>
        <taxon>Dentiscutata</taxon>
    </lineage>
</organism>
<dbReference type="EMBL" id="CAJVPU010003349">
    <property type="protein sequence ID" value="CAG8516948.1"/>
    <property type="molecule type" value="Genomic_DNA"/>
</dbReference>
<protein>
    <submittedName>
        <fullName evidence="1">10020_t:CDS:1</fullName>
    </submittedName>
</protein>
<proteinExistence type="predicted"/>
<comment type="caution">
    <text evidence="1">The sequence shown here is derived from an EMBL/GenBank/DDBJ whole genome shotgun (WGS) entry which is preliminary data.</text>
</comment>
<accession>A0ACA9LCW3</accession>
<evidence type="ECO:0000313" key="2">
    <source>
        <dbReference type="Proteomes" id="UP000789702"/>
    </source>
</evidence>
<dbReference type="Proteomes" id="UP000789702">
    <property type="component" value="Unassembled WGS sequence"/>
</dbReference>